<proteinExistence type="predicted"/>
<name>A0A060CNF0_9LACO</name>
<accession>A0A060CNF0</accession>
<organism evidence="1">
    <name type="scientific">uncultured Leuconostoc sp</name>
    <dbReference type="NCBI Taxonomy" id="173262"/>
    <lineage>
        <taxon>Bacteria</taxon>
        <taxon>Bacillati</taxon>
        <taxon>Bacillota</taxon>
        <taxon>Bacilli</taxon>
        <taxon>Lactobacillales</taxon>
        <taxon>Lactobacillaceae</taxon>
        <taxon>Leuconostoc</taxon>
        <taxon>environmental samples</taxon>
    </lineage>
</organism>
<sequence length="97" mass="10712">VAKTSKKSQSDILKLIKQDGLTVANDINQQMTDLLNKHVPISVEITALIAGYARQTVGSLNQNVNNTLLQRNYQNNNASKAFEEIINQTALEVTTRS</sequence>
<dbReference type="Pfam" id="PF06152">
    <property type="entry name" value="Phage_min_cap2"/>
    <property type="match status" value="1"/>
</dbReference>
<feature type="non-terminal residue" evidence="1">
    <location>
        <position position="1"/>
    </location>
</feature>
<protein>
    <submittedName>
        <fullName evidence="1">CAZy families GH25 protein</fullName>
    </submittedName>
</protein>
<dbReference type="AlphaFoldDB" id="A0A060CNF0"/>
<dbReference type="EMBL" id="KF127346">
    <property type="protein sequence ID" value="AIA94700.1"/>
    <property type="molecule type" value="Genomic_DNA"/>
</dbReference>
<evidence type="ECO:0000313" key="1">
    <source>
        <dbReference type="EMBL" id="AIA94700.1"/>
    </source>
</evidence>
<reference evidence="1" key="1">
    <citation type="journal article" date="2013" name="Environ. Microbiol.">
        <title>Seasonally variable intestinal metagenomes of the red palm weevil (Rhynchophorus ferrugineus).</title>
        <authorList>
            <person name="Jia S."/>
            <person name="Zhang X."/>
            <person name="Zhang G."/>
            <person name="Yin A."/>
            <person name="Zhang S."/>
            <person name="Li F."/>
            <person name="Wang L."/>
            <person name="Zhao D."/>
            <person name="Yun Q."/>
            <person name="Tala"/>
            <person name="Wang J."/>
            <person name="Sun G."/>
            <person name="Baabdullah M."/>
            <person name="Yu X."/>
            <person name="Hu S."/>
            <person name="Al-Mssallem I.S."/>
            <person name="Yu J."/>
        </authorList>
    </citation>
    <scope>NUCLEOTIDE SEQUENCE</scope>
</reference>
<dbReference type="InterPro" id="IPR009319">
    <property type="entry name" value="Phage_A118_VSP1"/>
</dbReference>